<evidence type="ECO:0000256" key="11">
    <source>
        <dbReference type="ARBA" id="ARBA00022989"/>
    </source>
</evidence>
<keyword evidence="8" id="KW-0547">Nucleotide-binding</keyword>
<feature type="transmembrane region" description="Helical" evidence="14">
    <location>
        <begin position="12"/>
        <end position="33"/>
    </location>
</feature>
<dbReference type="GO" id="GO:0005886">
    <property type="term" value="C:plasma membrane"/>
    <property type="evidence" value="ECO:0007669"/>
    <property type="project" value="UniProtKB-SubCell"/>
</dbReference>
<comment type="subcellular location">
    <subcellularLocation>
        <location evidence="2">Cell membrane</location>
        <topology evidence="2">Multi-pass membrane protein</topology>
    </subcellularLocation>
</comment>
<evidence type="ECO:0000256" key="13">
    <source>
        <dbReference type="ARBA" id="ARBA00023136"/>
    </source>
</evidence>
<dbReference type="InterPro" id="IPR033463">
    <property type="entry name" value="sCache_3"/>
</dbReference>
<gene>
    <name evidence="16" type="primary">dcuS</name>
    <name evidence="16" type="ORF">HFZ78_15860</name>
</gene>
<dbReference type="PROSITE" id="PS50109">
    <property type="entry name" value="HIS_KIN"/>
    <property type="match status" value="1"/>
</dbReference>
<dbReference type="PANTHER" id="PTHR43547:SF10">
    <property type="entry name" value="SENSOR HISTIDINE KINASE DCUS"/>
    <property type="match status" value="1"/>
</dbReference>
<evidence type="ECO:0000256" key="8">
    <source>
        <dbReference type="ARBA" id="ARBA00022741"/>
    </source>
</evidence>
<dbReference type="PANTHER" id="PTHR43547">
    <property type="entry name" value="TWO-COMPONENT HISTIDINE KINASE"/>
    <property type="match status" value="1"/>
</dbReference>
<evidence type="ECO:0000256" key="5">
    <source>
        <dbReference type="ARBA" id="ARBA00022553"/>
    </source>
</evidence>
<dbReference type="Gene3D" id="3.30.450.20">
    <property type="entry name" value="PAS domain"/>
    <property type="match status" value="2"/>
</dbReference>
<evidence type="ECO:0000256" key="6">
    <source>
        <dbReference type="ARBA" id="ARBA00022679"/>
    </source>
</evidence>
<reference evidence="16 17" key="1">
    <citation type="submission" date="2020-04" db="EMBL/GenBank/DDBJ databases">
        <title>Genome-Wide Identification of 5-Methylcytosine Sites in Bacterial Genomes By High-Throughput Sequencing of MspJI Restriction Fragments.</title>
        <authorList>
            <person name="Wu V."/>
        </authorList>
    </citation>
    <scope>NUCLEOTIDE SEQUENCE [LARGE SCALE GENOMIC DNA]</scope>
    <source>
        <strain evidence="16 17">S2</strain>
    </source>
</reference>
<dbReference type="Proteomes" id="UP000501868">
    <property type="component" value="Chromosome"/>
</dbReference>
<evidence type="ECO:0000256" key="12">
    <source>
        <dbReference type="ARBA" id="ARBA00023012"/>
    </source>
</evidence>
<evidence type="ECO:0000256" key="7">
    <source>
        <dbReference type="ARBA" id="ARBA00022692"/>
    </source>
</evidence>
<feature type="transmembrane region" description="Helical" evidence="14">
    <location>
        <begin position="180"/>
        <end position="200"/>
    </location>
</feature>
<evidence type="ECO:0000256" key="9">
    <source>
        <dbReference type="ARBA" id="ARBA00022777"/>
    </source>
</evidence>
<evidence type="ECO:0000256" key="10">
    <source>
        <dbReference type="ARBA" id="ARBA00022840"/>
    </source>
</evidence>
<dbReference type="NCBIfam" id="NF008298">
    <property type="entry name" value="PRK11086.1"/>
    <property type="match status" value="1"/>
</dbReference>
<evidence type="ECO:0000256" key="4">
    <source>
        <dbReference type="ARBA" id="ARBA00022475"/>
    </source>
</evidence>
<dbReference type="InterPro" id="IPR005467">
    <property type="entry name" value="His_kinase_dom"/>
</dbReference>
<dbReference type="InterPro" id="IPR004358">
    <property type="entry name" value="Sig_transdc_His_kin-like_C"/>
</dbReference>
<dbReference type="InterPro" id="IPR003594">
    <property type="entry name" value="HATPase_dom"/>
</dbReference>
<keyword evidence="13 14" id="KW-0472">Membrane</keyword>
<keyword evidence="11 14" id="KW-1133">Transmembrane helix</keyword>
<dbReference type="Gene3D" id="1.10.287.130">
    <property type="match status" value="1"/>
</dbReference>
<evidence type="ECO:0000313" key="17">
    <source>
        <dbReference type="Proteomes" id="UP000501868"/>
    </source>
</evidence>
<sequence length="537" mass="59578">MLGWKIRLSKPILRLQSTINLLVCIVVVMALLVTEILITNRISEETEKSQAEKATDIARIVARSPIVMDGLKNKTAEKDVQTFANDIKQSTHVEFIVVMDMYGRRKSHPNRNLLGLHFVGGDEGPVLKGKEHISIAKGTLGLSLRSFVPVYDQENKQIGAVAVGISLEKVNQAIEQSRKIILIGVGVGILVGILGALFLARKIKAILFGLEPSEMAKLVEERSAMLQSTKEGILAVDQDAFTTLVNNEGIRLLQKAGIHGSFLGRKVDDYMPNSMLSSVLETGESQLDQEQEINHITILTNRVPVVVKGKIVGAIATFREKTEIKQLAEQLTGVKLYAEALRTQSHEFMNKLHVISGLIHMKDYQMVSSYITKIVDHQQTEVEFVVSRFKDPVLAGFILGKLSFARENGCELIIDGEGSLPEPEQQEITHEVVTILGNLIDNALDAVADRPHKKVTLRFDYYDEDLALEVHDTGKGIDEDVKNRLFIKGYSTKGENRGIGLSLVQRSLEKLNGQIEIHSQKGKGTTFIVNFPYKSKQ</sequence>
<dbReference type="Gene3D" id="3.30.565.10">
    <property type="entry name" value="Histidine kinase-like ATPase, C-terminal domain"/>
    <property type="match status" value="1"/>
</dbReference>
<dbReference type="SUPFAM" id="SSF55874">
    <property type="entry name" value="ATPase domain of HSP90 chaperone/DNA topoisomerase II/histidine kinase"/>
    <property type="match status" value="1"/>
</dbReference>
<keyword evidence="4" id="KW-1003">Cell membrane</keyword>
<keyword evidence="9 16" id="KW-0418">Kinase</keyword>
<dbReference type="Pfam" id="PF14689">
    <property type="entry name" value="SPOB_a"/>
    <property type="match status" value="1"/>
</dbReference>
<evidence type="ECO:0000256" key="14">
    <source>
        <dbReference type="SAM" id="Phobius"/>
    </source>
</evidence>
<dbReference type="InterPro" id="IPR029151">
    <property type="entry name" value="Sensor-like_sf"/>
</dbReference>
<dbReference type="Pfam" id="PF02518">
    <property type="entry name" value="HATPase_c"/>
    <property type="match status" value="1"/>
</dbReference>
<dbReference type="InterPro" id="IPR039506">
    <property type="entry name" value="SPOB_a"/>
</dbReference>
<comment type="catalytic activity">
    <reaction evidence="1">
        <text>ATP + protein L-histidine = ADP + protein N-phospho-L-histidine.</text>
        <dbReference type="EC" id="2.7.13.3"/>
    </reaction>
</comment>
<organism evidence="16 17">
    <name type="scientific">Priestia megaterium</name>
    <name type="common">Bacillus megaterium</name>
    <dbReference type="NCBI Taxonomy" id="1404"/>
    <lineage>
        <taxon>Bacteria</taxon>
        <taxon>Bacillati</taxon>
        <taxon>Bacillota</taxon>
        <taxon>Bacilli</taxon>
        <taxon>Bacillales</taxon>
        <taxon>Bacillaceae</taxon>
        <taxon>Priestia</taxon>
    </lineage>
</organism>
<keyword evidence="7 14" id="KW-0812">Transmembrane</keyword>
<dbReference type="EC" id="2.7.13.3" evidence="3"/>
<evidence type="ECO:0000256" key="1">
    <source>
        <dbReference type="ARBA" id="ARBA00000085"/>
    </source>
</evidence>
<evidence type="ECO:0000256" key="2">
    <source>
        <dbReference type="ARBA" id="ARBA00004651"/>
    </source>
</evidence>
<dbReference type="GO" id="GO:0005524">
    <property type="term" value="F:ATP binding"/>
    <property type="evidence" value="ECO:0007669"/>
    <property type="project" value="UniProtKB-KW"/>
</dbReference>
<protein>
    <recommendedName>
        <fullName evidence="3">histidine kinase</fullName>
        <ecNumber evidence="3">2.7.13.3</ecNumber>
    </recommendedName>
</protein>
<accession>A0A6H1P359</accession>
<proteinExistence type="predicted"/>
<evidence type="ECO:0000256" key="3">
    <source>
        <dbReference type="ARBA" id="ARBA00012438"/>
    </source>
</evidence>
<dbReference type="InterPro" id="IPR036890">
    <property type="entry name" value="HATPase_C_sf"/>
</dbReference>
<dbReference type="EMBL" id="CP051128">
    <property type="protein sequence ID" value="QIZ08024.1"/>
    <property type="molecule type" value="Genomic_DNA"/>
</dbReference>
<dbReference type="FunFam" id="1.10.287.130:FF:000011">
    <property type="entry name" value="Sensor histidine kinase DcuS"/>
    <property type="match status" value="1"/>
</dbReference>
<dbReference type="SMART" id="SM00387">
    <property type="entry name" value="HATPase_c"/>
    <property type="match status" value="1"/>
</dbReference>
<evidence type="ECO:0000313" key="16">
    <source>
        <dbReference type="EMBL" id="QIZ08024.1"/>
    </source>
</evidence>
<keyword evidence="5" id="KW-0597">Phosphoprotein</keyword>
<dbReference type="Pfam" id="PF17203">
    <property type="entry name" value="sCache_3_2"/>
    <property type="match status" value="1"/>
</dbReference>
<dbReference type="AlphaFoldDB" id="A0A6H1P359"/>
<feature type="domain" description="Histidine kinase" evidence="15">
    <location>
        <begin position="435"/>
        <end position="535"/>
    </location>
</feature>
<keyword evidence="6 16" id="KW-0808">Transferase</keyword>
<keyword evidence="12" id="KW-0902">Two-component regulatory system</keyword>
<keyword evidence="10" id="KW-0067">ATP-binding</keyword>
<reference evidence="16 17" key="2">
    <citation type="submission" date="2020-04" db="EMBL/GenBank/DDBJ databases">
        <authorList>
            <person name="Fomenkov A."/>
            <person name="Anton B.P."/>
            <person name="Roberts R.J."/>
        </authorList>
    </citation>
    <scope>NUCLEOTIDE SEQUENCE [LARGE SCALE GENOMIC DNA]</scope>
    <source>
        <strain evidence="16 17">S2</strain>
    </source>
</reference>
<name>A0A6H1P359_PRIMG</name>
<evidence type="ECO:0000259" key="15">
    <source>
        <dbReference type="PROSITE" id="PS50109"/>
    </source>
</evidence>
<dbReference type="FunFam" id="3.30.450.20:FF:000018">
    <property type="entry name" value="Sensor histidine kinase DcuS"/>
    <property type="match status" value="1"/>
</dbReference>
<dbReference type="PRINTS" id="PR00344">
    <property type="entry name" value="BCTRLSENSOR"/>
</dbReference>
<dbReference type="SUPFAM" id="SSF103190">
    <property type="entry name" value="Sensory domain-like"/>
    <property type="match status" value="1"/>
</dbReference>
<dbReference type="GO" id="GO:0000155">
    <property type="term" value="F:phosphorelay sensor kinase activity"/>
    <property type="evidence" value="ECO:0007669"/>
    <property type="project" value="TreeGrafter"/>
</dbReference>